<keyword evidence="2" id="KW-0689">Ribosomal protein</keyword>
<feature type="compositionally biased region" description="Basic residues" evidence="1">
    <location>
        <begin position="85"/>
        <end position="102"/>
    </location>
</feature>
<name>A0A5A7PX13_STRAF</name>
<organism evidence="2 3">
    <name type="scientific">Striga asiatica</name>
    <name type="common">Asiatic witchweed</name>
    <name type="synonym">Buchnera asiatica</name>
    <dbReference type="NCBI Taxonomy" id="4170"/>
    <lineage>
        <taxon>Eukaryota</taxon>
        <taxon>Viridiplantae</taxon>
        <taxon>Streptophyta</taxon>
        <taxon>Embryophyta</taxon>
        <taxon>Tracheophyta</taxon>
        <taxon>Spermatophyta</taxon>
        <taxon>Magnoliopsida</taxon>
        <taxon>eudicotyledons</taxon>
        <taxon>Gunneridae</taxon>
        <taxon>Pentapetalae</taxon>
        <taxon>asterids</taxon>
        <taxon>lamiids</taxon>
        <taxon>Lamiales</taxon>
        <taxon>Orobanchaceae</taxon>
        <taxon>Buchnereae</taxon>
        <taxon>Striga</taxon>
    </lineage>
</organism>
<gene>
    <name evidence="2" type="ORF">STAS_13706</name>
</gene>
<dbReference type="GO" id="GO:0005840">
    <property type="term" value="C:ribosome"/>
    <property type="evidence" value="ECO:0007669"/>
    <property type="project" value="UniProtKB-KW"/>
</dbReference>
<dbReference type="Proteomes" id="UP000325081">
    <property type="component" value="Unassembled WGS sequence"/>
</dbReference>
<evidence type="ECO:0000313" key="3">
    <source>
        <dbReference type="Proteomes" id="UP000325081"/>
    </source>
</evidence>
<proteinExistence type="predicted"/>
<evidence type="ECO:0000313" key="2">
    <source>
        <dbReference type="EMBL" id="GER37304.1"/>
    </source>
</evidence>
<evidence type="ECO:0000256" key="1">
    <source>
        <dbReference type="SAM" id="MobiDB-lite"/>
    </source>
</evidence>
<keyword evidence="2" id="KW-0687">Ribonucleoprotein</keyword>
<comment type="caution">
    <text evidence="2">The sequence shown here is derived from an EMBL/GenBank/DDBJ whole genome shotgun (WGS) entry which is preliminary data.</text>
</comment>
<feature type="region of interest" description="Disordered" evidence="1">
    <location>
        <begin position="72"/>
        <end position="102"/>
    </location>
</feature>
<sequence>MGLATLVVGYHALAPRRTLSHTPHVLNQSLRPCLLRQNLRQLVGINSQPHLPRPHPTVVPLQLPLRHRRLPPRRRRARPSLQPPVHRHPVRRRSRGAAAGRRRIPATVGEEVVGLARAEVLVVEEGRGHVVREHRVTRELASQGLRGHGRAELHHAAARRHHLHQPRRR</sequence>
<dbReference type="AlphaFoldDB" id="A0A5A7PX13"/>
<keyword evidence="3" id="KW-1185">Reference proteome</keyword>
<accession>A0A5A7PX13</accession>
<dbReference type="EMBL" id="BKCP01005317">
    <property type="protein sequence ID" value="GER37304.1"/>
    <property type="molecule type" value="Genomic_DNA"/>
</dbReference>
<protein>
    <submittedName>
        <fullName evidence="2">30S ribosomal protein S7</fullName>
    </submittedName>
</protein>
<reference evidence="3" key="1">
    <citation type="journal article" date="2019" name="Curr. Biol.">
        <title>Genome Sequence of Striga asiatica Provides Insight into the Evolution of Plant Parasitism.</title>
        <authorList>
            <person name="Yoshida S."/>
            <person name="Kim S."/>
            <person name="Wafula E.K."/>
            <person name="Tanskanen J."/>
            <person name="Kim Y.M."/>
            <person name="Honaas L."/>
            <person name="Yang Z."/>
            <person name="Spallek T."/>
            <person name="Conn C.E."/>
            <person name="Ichihashi Y."/>
            <person name="Cheong K."/>
            <person name="Cui S."/>
            <person name="Der J.P."/>
            <person name="Gundlach H."/>
            <person name="Jiao Y."/>
            <person name="Hori C."/>
            <person name="Ishida J.K."/>
            <person name="Kasahara H."/>
            <person name="Kiba T."/>
            <person name="Kim M.S."/>
            <person name="Koo N."/>
            <person name="Laohavisit A."/>
            <person name="Lee Y.H."/>
            <person name="Lumba S."/>
            <person name="McCourt P."/>
            <person name="Mortimer J.C."/>
            <person name="Mutuku J.M."/>
            <person name="Nomura T."/>
            <person name="Sasaki-Sekimoto Y."/>
            <person name="Seto Y."/>
            <person name="Wang Y."/>
            <person name="Wakatake T."/>
            <person name="Sakakibara H."/>
            <person name="Demura T."/>
            <person name="Yamaguchi S."/>
            <person name="Yoneyama K."/>
            <person name="Manabe R.I."/>
            <person name="Nelson D.C."/>
            <person name="Schulman A.H."/>
            <person name="Timko M.P."/>
            <person name="dePamphilis C.W."/>
            <person name="Choi D."/>
            <person name="Shirasu K."/>
        </authorList>
    </citation>
    <scope>NUCLEOTIDE SEQUENCE [LARGE SCALE GENOMIC DNA]</scope>
    <source>
        <strain evidence="3">cv. UVA1</strain>
    </source>
</reference>